<evidence type="ECO:0000313" key="2">
    <source>
        <dbReference type="EMBL" id="KAK4502496.1"/>
    </source>
</evidence>
<gene>
    <name evidence="2" type="ORF">PRZ48_005921</name>
</gene>
<dbReference type="EMBL" id="JAXOVC010000004">
    <property type="protein sequence ID" value="KAK4502496.1"/>
    <property type="molecule type" value="Genomic_DNA"/>
</dbReference>
<sequence length="138" mass="15361">MSHHEKENGSGGRRRSNQCDKQGCATKSKEESHNARKAEEAALVGMGSQFDFDLENSEDRNAADMVSLVDVRQPNKCAIVVKSVDSLEQSGQAHKKAMMDRWLSSRVDLVQYNRSFGGRKHELGDLAEEAADQKPDVR</sequence>
<feature type="region of interest" description="Disordered" evidence="1">
    <location>
        <begin position="1"/>
        <end position="40"/>
    </location>
</feature>
<feature type="compositionally biased region" description="Basic and acidic residues" evidence="1">
    <location>
        <begin position="27"/>
        <end position="40"/>
    </location>
</feature>
<protein>
    <submittedName>
        <fullName evidence="2">Uncharacterized protein</fullName>
    </submittedName>
</protein>
<organism evidence="2 3">
    <name type="scientific">Zasmidium cellare</name>
    <name type="common">Wine cellar mold</name>
    <name type="synonym">Racodium cellare</name>
    <dbReference type="NCBI Taxonomy" id="395010"/>
    <lineage>
        <taxon>Eukaryota</taxon>
        <taxon>Fungi</taxon>
        <taxon>Dikarya</taxon>
        <taxon>Ascomycota</taxon>
        <taxon>Pezizomycotina</taxon>
        <taxon>Dothideomycetes</taxon>
        <taxon>Dothideomycetidae</taxon>
        <taxon>Mycosphaerellales</taxon>
        <taxon>Mycosphaerellaceae</taxon>
        <taxon>Zasmidium</taxon>
    </lineage>
</organism>
<evidence type="ECO:0000256" key="1">
    <source>
        <dbReference type="SAM" id="MobiDB-lite"/>
    </source>
</evidence>
<evidence type="ECO:0000313" key="3">
    <source>
        <dbReference type="Proteomes" id="UP001305779"/>
    </source>
</evidence>
<name>A0ABR0EMJ0_ZASCE</name>
<reference evidence="2 3" key="1">
    <citation type="journal article" date="2023" name="G3 (Bethesda)">
        <title>A chromosome-level genome assembly of Zasmidium syzygii isolated from banana leaves.</title>
        <authorList>
            <person name="van Westerhoven A.C."/>
            <person name="Mehrabi R."/>
            <person name="Talebi R."/>
            <person name="Steentjes M.B.F."/>
            <person name="Corcolon B."/>
            <person name="Chong P.A."/>
            <person name="Kema G.H.J."/>
            <person name="Seidl M.F."/>
        </authorList>
    </citation>
    <scope>NUCLEOTIDE SEQUENCE [LARGE SCALE GENOMIC DNA]</scope>
    <source>
        <strain evidence="2 3">P124</strain>
    </source>
</reference>
<comment type="caution">
    <text evidence="2">The sequence shown here is derived from an EMBL/GenBank/DDBJ whole genome shotgun (WGS) entry which is preliminary data.</text>
</comment>
<dbReference type="Proteomes" id="UP001305779">
    <property type="component" value="Unassembled WGS sequence"/>
</dbReference>
<proteinExistence type="predicted"/>
<accession>A0ABR0EMJ0</accession>
<keyword evidence="3" id="KW-1185">Reference proteome</keyword>